<name>A0A9W9NEK6_9EURO</name>
<gene>
    <name evidence="1" type="ORF">N7468_010411</name>
</gene>
<proteinExistence type="predicted"/>
<keyword evidence="2" id="KW-1185">Reference proteome</keyword>
<dbReference type="Proteomes" id="UP001150941">
    <property type="component" value="Unassembled WGS sequence"/>
</dbReference>
<dbReference type="GeneID" id="83207010"/>
<dbReference type="OrthoDB" id="275457at2759"/>
<comment type="caution">
    <text evidence="1">The sequence shown here is derived from an EMBL/GenBank/DDBJ whole genome shotgun (WGS) entry which is preliminary data.</text>
</comment>
<dbReference type="InterPro" id="IPR051207">
    <property type="entry name" value="ComplexI_NDUFA9_subunit"/>
</dbReference>
<evidence type="ECO:0000313" key="1">
    <source>
        <dbReference type="EMBL" id="KAJ5217403.1"/>
    </source>
</evidence>
<protein>
    <recommendedName>
        <fullName evidence="3">NmrA-like domain-containing protein</fullName>
    </recommendedName>
</protein>
<reference evidence="1" key="1">
    <citation type="submission" date="2022-11" db="EMBL/GenBank/DDBJ databases">
        <authorList>
            <person name="Petersen C."/>
        </authorList>
    </citation>
    <scope>NUCLEOTIDE SEQUENCE</scope>
    <source>
        <strain evidence="1">IBT 19713</strain>
    </source>
</reference>
<sequence length="288" mass="31991">MPKPITRLLRSSLLFIPAYEEKAIAVASAILELRDPSHSGLAYKSRAETCESARLHHDAPRSLSIRTHSALSSPAGLIQSALSETMQKSRVMNSALGARSFAPAPRVSVHIQRRNLQDVAITRTGKPIVRVQGGRLYCDCFRRYGFPGPLHCQPARYVLQGDVAEAIEVLTLQKATQGCTVVVPYREEMAKRHLKVTGDLGRVNFLSIEESVRHSDIVYNLVGRGYPTKRGEEVVRKIYPETTIVRPAPMFGFEDNLLHKLAGVSNLLTANHMQERYWPVHVCSLAAS</sequence>
<accession>A0A9W9NEK6</accession>
<dbReference type="AlphaFoldDB" id="A0A9W9NEK6"/>
<reference evidence="1" key="2">
    <citation type="journal article" date="2023" name="IMA Fungus">
        <title>Comparative genomic study of the Penicillium genus elucidates a diverse pangenome and 15 lateral gene transfer events.</title>
        <authorList>
            <person name="Petersen C."/>
            <person name="Sorensen T."/>
            <person name="Nielsen M.R."/>
            <person name="Sondergaard T.E."/>
            <person name="Sorensen J.L."/>
            <person name="Fitzpatrick D.A."/>
            <person name="Frisvad J.C."/>
            <person name="Nielsen K.L."/>
        </authorList>
    </citation>
    <scope>NUCLEOTIDE SEQUENCE</scope>
    <source>
        <strain evidence="1">IBT 19713</strain>
    </source>
</reference>
<dbReference type="PANTHER" id="PTHR12126:SF11">
    <property type="entry name" value="NADH DEHYDROGENASE [UBIQUINONE] 1 ALPHA SUBCOMPLEX SUBUNIT 9, MITOCHONDRIAL"/>
    <property type="match status" value="1"/>
</dbReference>
<evidence type="ECO:0008006" key="3">
    <source>
        <dbReference type="Google" id="ProtNLM"/>
    </source>
</evidence>
<dbReference type="EMBL" id="JAPQKS010000008">
    <property type="protein sequence ID" value="KAJ5217403.1"/>
    <property type="molecule type" value="Genomic_DNA"/>
</dbReference>
<dbReference type="GO" id="GO:0044877">
    <property type="term" value="F:protein-containing complex binding"/>
    <property type="evidence" value="ECO:0007669"/>
    <property type="project" value="TreeGrafter"/>
</dbReference>
<evidence type="ECO:0000313" key="2">
    <source>
        <dbReference type="Proteomes" id="UP001150941"/>
    </source>
</evidence>
<dbReference type="GO" id="GO:0005739">
    <property type="term" value="C:mitochondrion"/>
    <property type="evidence" value="ECO:0007669"/>
    <property type="project" value="TreeGrafter"/>
</dbReference>
<dbReference type="RefSeq" id="XP_058326274.1">
    <property type="nucleotide sequence ID" value="XM_058479706.1"/>
</dbReference>
<organism evidence="1 2">
    <name type="scientific">Penicillium chermesinum</name>
    <dbReference type="NCBI Taxonomy" id="63820"/>
    <lineage>
        <taxon>Eukaryota</taxon>
        <taxon>Fungi</taxon>
        <taxon>Dikarya</taxon>
        <taxon>Ascomycota</taxon>
        <taxon>Pezizomycotina</taxon>
        <taxon>Eurotiomycetes</taxon>
        <taxon>Eurotiomycetidae</taxon>
        <taxon>Eurotiales</taxon>
        <taxon>Aspergillaceae</taxon>
        <taxon>Penicillium</taxon>
    </lineage>
</organism>
<dbReference type="PANTHER" id="PTHR12126">
    <property type="entry name" value="NADH-UBIQUINONE OXIDOREDUCTASE 39 KDA SUBUNIT-RELATED"/>
    <property type="match status" value="1"/>
</dbReference>